<dbReference type="SUPFAM" id="SSF48452">
    <property type="entry name" value="TPR-like"/>
    <property type="match status" value="1"/>
</dbReference>
<evidence type="ECO:0000313" key="1">
    <source>
        <dbReference type="EMBL" id="SFW37020.1"/>
    </source>
</evidence>
<dbReference type="Pfam" id="PF12771">
    <property type="entry name" value="SusD-like_2"/>
    <property type="match status" value="1"/>
</dbReference>
<evidence type="ECO:0000313" key="2">
    <source>
        <dbReference type="Proteomes" id="UP000182248"/>
    </source>
</evidence>
<name>A0A1K1NNY9_9FLAO</name>
<dbReference type="Proteomes" id="UP000182248">
    <property type="component" value="Unassembled WGS sequence"/>
</dbReference>
<sequence length="536" mass="61242">MKVMKLITTQQYIGRGLVTLLFVMLLSACSDFGDTNIDPVRSSNLDPEKQLNLVQLGYSGGLGVNERVSVMLTMPMVQQIGGIWANRYGQFYIENKPYMGYLWENTFNAQLLNIVDAVERTDGKEDQTNLNAICRIMKVYLFARFTDLYGDIPYTEAGKGYFEGIVRPVYDRQEDIYHDFFRELSEASEQLDPSADNVENDFFYDGNIEAWKKFANSLHLRLAMRLVKADPQLAREEARKAYEAGLLQNNAETCMMQHENVQNDYTDIRGNGLSAALNQSSEPSRLSNTLVDIMRESNDPRLAEMAKYYTTYEYRPFDRIDITEEVRAVVGYTGVNSNEYLWDNWKGSFEITLPSGETHVVTNNEQKIQPANFLIANNAPYLHLTYAEVEFLLADATLRFGQEFGESAQIHYEKGIRAALEQLSFFPDGPTFTETQISDFIQSVPLLPGRELEVVNTQLWIALFLNGPEAFANWRRTGYPVLPSSVTSESTTTETPRRLVYPLTEQEQNATNYQEAVDRLGGQDSWNARVWWDVEQ</sequence>
<keyword evidence="2" id="KW-1185">Reference proteome</keyword>
<gene>
    <name evidence="1" type="ORF">SAMN02927921_01360</name>
</gene>
<organism evidence="1 2">
    <name type="scientific">Sinomicrobium oceani</name>
    <dbReference type="NCBI Taxonomy" id="1150368"/>
    <lineage>
        <taxon>Bacteria</taxon>
        <taxon>Pseudomonadati</taxon>
        <taxon>Bacteroidota</taxon>
        <taxon>Flavobacteriia</taxon>
        <taxon>Flavobacteriales</taxon>
        <taxon>Flavobacteriaceae</taxon>
        <taxon>Sinomicrobium</taxon>
    </lineage>
</organism>
<dbReference type="AlphaFoldDB" id="A0A1K1NNY9"/>
<dbReference type="Gene3D" id="1.25.40.390">
    <property type="match status" value="1"/>
</dbReference>
<accession>A0A1K1NNY9</accession>
<dbReference type="PROSITE" id="PS51257">
    <property type="entry name" value="PROKAR_LIPOPROTEIN"/>
    <property type="match status" value="1"/>
</dbReference>
<dbReference type="InterPro" id="IPR011990">
    <property type="entry name" value="TPR-like_helical_dom_sf"/>
</dbReference>
<reference evidence="1 2" key="1">
    <citation type="submission" date="2016-11" db="EMBL/GenBank/DDBJ databases">
        <authorList>
            <person name="Jaros S."/>
            <person name="Januszkiewicz K."/>
            <person name="Wedrychowicz H."/>
        </authorList>
    </citation>
    <scope>NUCLEOTIDE SEQUENCE [LARGE SCALE GENOMIC DNA]</scope>
    <source>
        <strain evidence="1 2">CGMCC 1.12145</strain>
    </source>
</reference>
<protein>
    <submittedName>
        <fullName evidence="1">Starch-binding associating with outer membrane</fullName>
    </submittedName>
</protein>
<dbReference type="EMBL" id="FPJE01000006">
    <property type="protein sequence ID" value="SFW37020.1"/>
    <property type="molecule type" value="Genomic_DNA"/>
</dbReference>
<proteinExistence type="predicted"/>
<dbReference type="STRING" id="1150368.SAMN02927921_01360"/>
<dbReference type="InterPro" id="IPR041662">
    <property type="entry name" value="SusD-like_2"/>
</dbReference>